<evidence type="ECO:0000256" key="5">
    <source>
        <dbReference type="ARBA" id="ARBA00022801"/>
    </source>
</evidence>
<dbReference type="InterPro" id="IPR020867">
    <property type="entry name" value="THF_DH/CycHdrlase_CS"/>
</dbReference>
<comment type="subunit">
    <text evidence="11">Homodimer.</text>
</comment>
<name>A0ABT4EM99_9BACI</name>
<dbReference type="PANTHER" id="PTHR48099">
    <property type="entry name" value="C-1-TETRAHYDROFOLATE SYNTHASE, CYTOPLASMIC-RELATED"/>
    <property type="match status" value="1"/>
</dbReference>
<keyword evidence="2 11" id="KW-0554">One-carbon metabolism</keyword>
<gene>
    <name evidence="11 14" type="primary">folD</name>
    <name evidence="14" type="ORF">M5W82_00250</name>
</gene>
<feature type="binding site" evidence="11">
    <location>
        <begin position="165"/>
        <end position="167"/>
    </location>
    <ligand>
        <name>NADP(+)</name>
        <dbReference type="ChEBI" id="CHEBI:58349"/>
    </ligand>
</feature>
<comment type="pathway">
    <text evidence="1 11">One-carbon metabolism; tetrahydrofolate interconversion.</text>
</comment>
<evidence type="ECO:0000256" key="8">
    <source>
        <dbReference type="ARBA" id="ARBA00023102"/>
    </source>
</evidence>
<dbReference type="GO" id="GO:0004488">
    <property type="term" value="F:methylenetetrahydrofolate dehydrogenase (NADP+) activity"/>
    <property type="evidence" value="ECO:0007669"/>
    <property type="project" value="UniProtKB-EC"/>
</dbReference>
<dbReference type="GO" id="GO:0004477">
    <property type="term" value="F:methenyltetrahydrofolate cyclohydrolase activity"/>
    <property type="evidence" value="ECO:0007669"/>
    <property type="project" value="UniProtKB-EC"/>
</dbReference>
<evidence type="ECO:0000259" key="12">
    <source>
        <dbReference type="Pfam" id="PF00763"/>
    </source>
</evidence>
<evidence type="ECO:0000256" key="6">
    <source>
        <dbReference type="ARBA" id="ARBA00022857"/>
    </source>
</evidence>
<feature type="domain" description="Tetrahydrofolate dehydrogenase/cyclohydrolase catalytic" evidence="12">
    <location>
        <begin position="6"/>
        <end position="120"/>
    </location>
</feature>
<dbReference type="InterPro" id="IPR046346">
    <property type="entry name" value="Aminoacid_DH-like_N_sf"/>
</dbReference>
<evidence type="ECO:0000256" key="1">
    <source>
        <dbReference type="ARBA" id="ARBA00004777"/>
    </source>
</evidence>
<accession>A0ABT4EM99</accession>
<feature type="binding site" evidence="11">
    <location>
        <position position="231"/>
    </location>
    <ligand>
        <name>NADP(+)</name>
        <dbReference type="ChEBI" id="CHEBI:58349"/>
    </ligand>
</feature>
<evidence type="ECO:0000313" key="15">
    <source>
        <dbReference type="Proteomes" id="UP001527052"/>
    </source>
</evidence>
<dbReference type="PRINTS" id="PR00085">
    <property type="entry name" value="THFDHDRGNASE"/>
</dbReference>
<keyword evidence="9 11" id="KW-0486">Methionine biosynthesis</keyword>
<dbReference type="NCBIfam" id="NF010783">
    <property type="entry name" value="PRK14186.1"/>
    <property type="match status" value="1"/>
</dbReference>
<dbReference type="NCBIfam" id="NF008058">
    <property type="entry name" value="PRK10792.1"/>
    <property type="match status" value="1"/>
</dbReference>
<comment type="function">
    <text evidence="11">Catalyzes the oxidation of 5,10-methylenetetrahydrofolate to 5,10-methenyltetrahydrofolate and then the hydrolysis of 5,10-methenyltetrahydrofolate to 10-formyltetrahydrofolate.</text>
</comment>
<dbReference type="Gene3D" id="3.40.50.10860">
    <property type="entry name" value="Leucine Dehydrogenase, chain A, domain 1"/>
    <property type="match status" value="1"/>
</dbReference>
<reference evidence="14 15" key="1">
    <citation type="submission" date="2022-05" db="EMBL/GenBank/DDBJ databases">
        <title>Genome Sequencing of Bee-Associated Microbes.</title>
        <authorList>
            <person name="Dunlap C."/>
        </authorList>
    </citation>
    <scope>NUCLEOTIDE SEQUENCE [LARGE SCALE GENOMIC DNA]</scope>
    <source>
        <strain evidence="14 15">NRRL BD-083</strain>
    </source>
</reference>
<comment type="catalytic activity">
    <reaction evidence="11">
        <text>(6R)-5,10-methenyltetrahydrofolate + H2O = (6R)-10-formyltetrahydrofolate + H(+)</text>
        <dbReference type="Rhea" id="RHEA:23700"/>
        <dbReference type="ChEBI" id="CHEBI:15377"/>
        <dbReference type="ChEBI" id="CHEBI:15378"/>
        <dbReference type="ChEBI" id="CHEBI:57455"/>
        <dbReference type="ChEBI" id="CHEBI:195366"/>
        <dbReference type="EC" id="3.5.4.9"/>
    </reaction>
</comment>
<comment type="similarity">
    <text evidence="11">Belongs to the tetrahydrofolate dehydrogenase/cyclohydrolase family.</text>
</comment>
<evidence type="ECO:0000256" key="3">
    <source>
        <dbReference type="ARBA" id="ARBA00022605"/>
    </source>
</evidence>
<organism evidence="14 15">
    <name type="scientific">Lysinibacillus xylanilyticus</name>
    <dbReference type="NCBI Taxonomy" id="582475"/>
    <lineage>
        <taxon>Bacteria</taxon>
        <taxon>Bacillati</taxon>
        <taxon>Bacillota</taxon>
        <taxon>Bacilli</taxon>
        <taxon>Bacillales</taxon>
        <taxon>Bacillaceae</taxon>
        <taxon>Lysinibacillus</taxon>
    </lineage>
</organism>
<dbReference type="InterPro" id="IPR020630">
    <property type="entry name" value="THF_DH/CycHdrlase_cat_dom"/>
</dbReference>
<dbReference type="InterPro" id="IPR020631">
    <property type="entry name" value="THF_DH/CycHdrlase_NAD-bd_dom"/>
</dbReference>
<keyword evidence="4 11" id="KW-0658">Purine biosynthesis</keyword>
<evidence type="ECO:0000256" key="9">
    <source>
        <dbReference type="ARBA" id="ARBA00023167"/>
    </source>
</evidence>
<evidence type="ECO:0000256" key="10">
    <source>
        <dbReference type="ARBA" id="ARBA00023268"/>
    </source>
</evidence>
<dbReference type="Pfam" id="PF02882">
    <property type="entry name" value="THF_DHG_CYH_C"/>
    <property type="match status" value="1"/>
</dbReference>
<keyword evidence="6 11" id="KW-0521">NADP</keyword>
<keyword evidence="3 11" id="KW-0028">Amino-acid biosynthesis</keyword>
<dbReference type="EC" id="1.5.1.5" evidence="11"/>
<dbReference type="SUPFAM" id="SSF53223">
    <property type="entry name" value="Aminoacid dehydrogenase-like, N-terminal domain"/>
    <property type="match status" value="1"/>
</dbReference>
<keyword evidence="10 11" id="KW-0511">Multifunctional enzyme</keyword>
<dbReference type="PANTHER" id="PTHR48099:SF5">
    <property type="entry name" value="C-1-TETRAHYDROFOLATE SYNTHASE, CYTOPLASMIC"/>
    <property type="match status" value="1"/>
</dbReference>
<dbReference type="HAMAP" id="MF_01576">
    <property type="entry name" value="THF_DHG_CYH"/>
    <property type="match status" value="1"/>
</dbReference>
<dbReference type="CDD" id="cd01080">
    <property type="entry name" value="NAD_bind_m-THF_DH_Cyclohyd"/>
    <property type="match status" value="1"/>
</dbReference>
<dbReference type="SUPFAM" id="SSF51735">
    <property type="entry name" value="NAD(P)-binding Rossmann-fold domains"/>
    <property type="match status" value="1"/>
</dbReference>
<feature type="domain" description="Tetrahydrofolate dehydrogenase/cyclohydrolase NAD(P)-binding" evidence="13">
    <location>
        <begin position="139"/>
        <end position="281"/>
    </location>
</feature>
<evidence type="ECO:0000259" key="13">
    <source>
        <dbReference type="Pfam" id="PF02882"/>
    </source>
</evidence>
<evidence type="ECO:0000313" key="14">
    <source>
        <dbReference type="EMBL" id="MCY9545374.1"/>
    </source>
</evidence>
<dbReference type="EMBL" id="JAMDLZ010000001">
    <property type="protein sequence ID" value="MCY9545374.1"/>
    <property type="molecule type" value="Genomic_DNA"/>
</dbReference>
<comment type="catalytic activity">
    <reaction evidence="11">
        <text>(6R)-5,10-methylene-5,6,7,8-tetrahydrofolate + NADP(+) = (6R)-5,10-methenyltetrahydrofolate + NADPH</text>
        <dbReference type="Rhea" id="RHEA:22812"/>
        <dbReference type="ChEBI" id="CHEBI:15636"/>
        <dbReference type="ChEBI" id="CHEBI:57455"/>
        <dbReference type="ChEBI" id="CHEBI:57783"/>
        <dbReference type="ChEBI" id="CHEBI:58349"/>
        <dbReference type="EC" id="1.5.1.5"/>
    </reaction>
</comment>
<proteinExistence type="inferred from homology"/>
<sequence length="288" mass="31026">MSSAIINGKEIGQEIRNSVAERVTRLKEQGLTPGLAVVLVGDNQASATYVRNKQKSCEAIGMFSELIKLPEETTQDALLAQIELLNNREDIHGILVQLPLPKHIDEDTVIATIAVEKDVDGFSPVSVGKMMLGQETFLPCTPFGVMKLLEYSGIEIAGKHAVIVGRSHIVGKPMGQLLLQKDATVTYTHSKTPNLPSFTKQADILIAAVGRANFITKEHVKEGAVVIDVGINRDENNKLCGDVNFSEVDGIASHITPVPGGVGPMTITMLLFNTVQAAENKLALQVKL</sequence>
<evidence type="ECO:0000256" key="4">
    <source>
        <dbReference type="ARBA" id="ARBA00022755"/>
    </source>
</evidence>
<evidence type="ECO:0000256" key="11">
    <source>
        <dbReference type="HAMAP-Rule" id="MF_01576"/>
    </source>
</evidence>
<dbReference type="EC" id="3.5.4.9" evidence="11"/>
<dbReference type="InterPro" id="IPR000672">
    <property type="entry name" value="THF_DH/CycHdrlase"/>
</dbReference>
<evidence type="ECO:0000256" key="2">
    <source>
        <dbReference type="ARBA" id="ARBA00022563"/>
    </source>
</evidence>
<comment type="caution">
    <text evidence="11">Lacks conserved residue(s) required for the propagation of feature annotation.</text>
</comment>
<dbReference type="PROSITE" id="PS00767">
    <property type="entry name" value="THF_DHG_CYH_2"/>
    <property type="match status" value="1"/>
</dbReference>
<dbReference type="Pfam" id="PF00763">
    <property type="entry name" value="THF_DHG_CYH"/>
    <property type="match status" value="1"/>
</dbReference>
<dbReference type="InterPro" id="IPR036291">
    <property type="entry name" value="NAD(P)-bd_dom_sf"/>
</dbReference>
<keyword evidence="15" id="KW-1185">Reference proteome</keyword>
<evidence type="ECO:0000256" key="7">
    <source>
        <dbReference type="ARBA" id="ARBA00023002"/>
    </source>
</evidence>
<keyword evidence="8 11" id="KW-0368">Histidine biosynthesis</keyword>
<dbReference type="Proteomes" id="UP001527052">
    <property type="component" value="Unassembled WGS sequence"/>
</dbReference>
<dbReference type="RefSeq" id="WP_268635635.1">
    <property type="nucleotide sequence ID" value="NZ_JAMDLZ010000001.1"/>
</dbReference>
<protein>
    <recommendedName>
        <fullName evidence="11">Bifunctional protein FolD</fullName>
    </recommendedName>
    <domain>
        <recommendedName>
            <fullName evidence="11">Methylenetetrahydrofolate dehydrogenase</fullName>
            <ecNumber evidence="11">1.5.1.5</ecNumber>
        </recommendedName>
    </domain>
    <domain>
        <recommendedName>
            <fullName evidence="11">Methenyltetrahydrofolate cyclohydrolase</fullName>
            <ecNumber evidence="11">3.5.4.9</ecNumber>
        </recommendedName>
    </domain>
</protein>
<keyword evidence="5 11" id="KW-0378">Hydrolase</keyword>
<comment type="caution">
    <text evidence="14">The sequence shown here is derived from an EMBL/GenBank/DDBJ whole genome shotgun (WGS) entry which is preliminary data.</text>
</comment>
<dbReference type="Gene3D" id="3.40.50.720">
    <property type="entry name" value="NAD(P)-binding Rossmann-like Domain"/>
    <property type="match status" value="1"/>
</dbReference>
<keyword evidence="7 11" id="KW-0560">Oxidoreductase</keyword>